<feature type="domain" description="FFD box profile" evidence="5">
    <location>
        <begin position="456"/>
        <end position="471"/>
    </location>
</feature>
<dbReference type="Pfam" id="PF09532">
    <property type="entry name" value="FDF"/>
    <property type="match status" value="2"/>
</dbReference>
<protein>
    <submittedName>
        <fullName evidence="7">Decapping 5-like protein</fullName>
    </submittedName>
</protein>
<dbReference type="AlphaFoldDB" id="A0A6A1V6H2"/>
<evidence type="ECO:0000313" key="8">
    <source>
        <dbReference type="Proteomes" id="UP000516437"/>
    </source>
</evidence>
<proteinExistence type="predicted"/>
<dbReference type="GO" id="GO:0034063">
    <property type="term" value="P:stress granule assembly"/>
    <property type="evidence" value="ECO:0007669"/>
    <property type="project" value="TreeGrafter"/>
</dbReference>
<comment type="caution">
    <text evidence="7">The sequence shown here is derived from an EMBL/GenBank/DDBJ whole genome shotgun (WGS) entry which is preliminary data.</text>
</comment>
<feature type="short sequence motif" description="TFG box" evidence="2">
    <location>
        <begin position="478"/>
        <end position="498"/>
    </location>
</feature>
<evidence type="ECO:0000259" key="6">
    <source>
        <dbReference type="PROSITE" id="PS51536"/>
    </source>
</evidence>
<feature type="short sequence motif" description="FFD box" evidence="1">
    <location>
        <begin position="456"/>
        <end position="471"/>
    </location>
</feature>
<dbReference type="SMART" id="SM01199">
    <property type="entry name" value="FDF"/>
    <property type="match status" value="2"/>
</dbReference>
<dbReference type="Proteomes" id="UP000516437">
    <property type="component" value="Chromosome 7"/>
</dbReference>
<feature type="region of interest" description="Disordered" evidence="3">
    <location>
        <begin position="124"/>
        <end position="156"/>
    </location>
</feature>
<dbReference type="OrthoDB" id="21539at2759"/>
<dbReference type="InterPro" id="IPR025761">
    <property type="entry name" value="FFD_box"/>
</dbReference>
<feature type="domain" description="DFDF" evidence="4">
    <location>
        <begin position="18"/>
        <end position="54"/>
    </location>
</feature>
<dbReference type="PROSITE" id="PS51536">
    <property type="entry name" value="TFG"/>
    <property type="match status" value="1"/>
</dbReference>
<dbReference type="GO" id="GO:0033962">
    <property type="term" value="P:P-body assembly"/>
    <property type="evidence" value="ECO:0007669"/>
    <property type="project" value="TreeGrafter"/>
</dbReference>
<dbReference type="InterPro" id="IPR025768">
    <property type="entry name" value="TFG_box"/>
</dbReference>
<sequence length="546" mass="59404">MSSNSGAALLPLPMTAQQSQYSAMQFTEEFDFNAMNEKFKKDEVWGYLGKEKYKAEIVQDFATGQSLGDREGHDLVPNRKDLQIKASPPAQMKEQIHSDPAIIQSHYTGMHLNSSPFSSIGVKSFTESTQGQDSPALKRRADPGAPTSHQPVALVGPLDLLPSTQIARNQSSSTQMYVQGDNGTPLSIFNAPQHPISFQSLAAGSFPLTMQGLSQAPEIQASTTLSPLIPSEFGNPISSSIPSASVHLNVPPFLTPVQCSASLDISSSLFTKSSWPYPASTTANRSTPTSFSSSSTDINTSEAQLVGKSVFDPRSVLPVQATPCPASSFVDSSIPLLAPPPSFLIPDQLTQTRPQAFSSIQKLYTDKSDFNAQTVMSSNSGAALLPLPTTAQQSQYSAMQFTEEFDFNAMNEKFKKDEVWGYLGKEKYKAEIVQDFATGQSLGDREGHDLVPNRKPAYSKDEFFDTISCNSLTRGARNAQNRFSERIKMDTETFGNAQHRPNLGYGSHAAGRGEYHRASYNWGRGYSYGGRGYGYGGRGHIGNMPF</sequence>
<dbReference type="PROSITE" id="PS51513">
    <property type="entry name" value="FFD"/>
    <property type="match status" value="1"/>
</dbReference>
<accession>A0A6A1V6H2</accession>
<evidence type="ECO:0000256" key="2">
    <source>
        <dbReference type="PROSITE-ProRule" id="PRU00869"/>
    </source>
</evidence>
<dbReference type="PROSITE" id="PS51512">
    <property type="entry name" value="DFDF"/>
    <property type="match status" value="2"/>
</dbReference>
<name>A0A6A1V6H2_9ROSI</name>
<evidence type="ECO:0000256" key="1">
    <source>
        <dbReference type="PROSITE-ProRule" id="PRU00846"/>
    </source>
</evidence>
<keyword evidence="8" id="KW-1185">Reference proteome</keyword>
<dbReference type="GO" id="GO:0003729">
    <property type="term" value="F:mRNA binding"/>
    <property type="evidence" value="ECO:0007669"/>
    <property type="project" value="TreeGrafter"/>
</dbReference>
<dbReference type="GO" id="GO:0000932">
    <property type="term" value="C:P-body"/>
    <property type="evidence" value="ECO:0007669"/>
    <property type="project" value="TreeGrafter"/>
</dbReference>
<dbReference type="InterPro" id="IPR025762">
    <property type="entry name" value="DFDF"/>
</dbReference>
<reference evidence="7 8" key="1">
    <citation type="journal article" date="2019" name="Plant Biotechnol. J.">
        <title>The red bayberry genome and genetic basis of sex determination.</title>
        <authorList>
            <person name="Jia H.M."/>
            <person name="Jia H.J."/>
            <person name="Cai Q.L."/>
            <person name="Wang Y."/>
            <person name="Zhao H.B."/>
            <person name="Yang W.F."/>
            <person name="Wang G.Y."/>
            <person name="Li Y.H."/>
            <person name="Zhan D.L."/>
            <person name="Shen Y.T."/>
            <person name="Niu Q.F."/>
            <person name="Chang L."/>
            <person name="Qiu J."/>
            <person name="Zhao L."/>
            <person name="Xie H.B."/>
            <person name="Fu W.Y."/>
            <person name="Jin J."/>
            <person name="Li X.W."/>
            <person name="Jiao Y."/>
            <person name="Zhou C.C."/>
            <person name="Tu T."/>
            <person name="Chai C.Y."/>
            <person name="Gao J.L."/>
            <person name="Fan L.J."/>
            <person name="van de Weg E."/>
            <person name="Wang J.Y."/>
            <person name="Gao Z.S."/>
        </authorList>
    </citation>
    <scope>NUCLEOTIDE SEQUENCE [LARGE SCALE GENOMIC DNA]</scope>
    <source>
        <tissue evidence="7">Leaves</tissue>
    </source>
</reference>
<feature type="domain" description="TFG box profile" evidence="6">
    <location>
        <begin position="478"/>
        <end position="498"/>
    </location>
</feature>
<evidence type="ECO:0000313" key="7">
    <source>
        <dbReference type="EMBL" id="KAB1208005.1"/>
    </source>
</evidence>
<organism evidence="7 8">
    <name type="scientific">Morella rubra</name>
    <name type="common">Chinese bayberry</name>
    <dbReference type="NCBI Taxonomy" id="262757"/>
    <lineage>
        <taxon>Eukaryota</taxon>
        <taxon>Viridiplantae</taxon>
        <taxon>Streptophyta</taxon>
        <taxon>Embryophyta</taxon>
        <taxon>Tracheophyta</taxon>
        <taxon>Spermatophyta</taxon>
        <taxon>Magnoliopsida</taxon>
        <taxon>eudicotyledons</taxon>
        <taxon>Gunneridae</taxon>
        <taxon>Pentapetalae</taxon>
        <taxon>rosids</taxon>
        <taxon>fabids</taxon>
        <taxon>Fagales</taxon>
        <taxon>Myricaceae</taxon>
        <taxon>Morella</taxon>
    </lineage>
</organism>
<dbReference type="EMBL" id="RXIC02000025">
    <property type="protein sequence ID" value="KAB1208005.1"/>
    <property type="molecule type" value="Genomic_DNA"/>
</dbReference>
<feature type="domain" description="DFDF" evidence="4">
    <location>
        <begin position="393"/>
        <end position="429"/>
    </location>
</feature>
<dbReference type="InterPro" id="IPR019050">
    <property type="entry name" value="FDF_dom"/>
</dbReference>
<evidence type="ECO:0000259" key="4">
    <source>
        <dbReference type="PROSITE" id="PS51512"/>
    </source>
</evidence>
<evidence type="ECO:0000259" key="5">
    <source>
        <dbReference type="PROSITE" id="PS51513"/>
    </source>
</evidence>
<dbReference type="PANTHER" id="PTHR13586:SF23">
    <property type="entry name" value="DECAPPING 5-LIKE PROTEIN-RELATED"/>
    <property type="match status" value="1"/>
</dbReference>
<evidence type="ECO:0000256" key="3">
    <source>
        <dbReference type="SAM" id="MobiDB-lite"/>
    </source>
</evidence>
<gene>
    <name evidence="7" type="ORF">CJ030_MR7G002567</name>
</gene>
<dbReference type="PANTHER" id="PTHR13586">
    <property type="entry name" value="SCD6 PROTEIN-RELATED"/>
    <property type="match status" value="1"/>
</dbReference>